<gene>
    <name evidence="4" type="ORF">H6P81_017087</name>
</gene>
<dbReference type="Gene3D" id="1.25.40.10">
    <property type="entry name" value="Tetratricopeptide repeat domain"/>
    <property type="match status" value="4"/>
</dbReference>
<proteinExistence type="predicted"/>
<dbReference type="InterPro" id="IPR046848">
    <property type="entry name" value="E_motif"/>
</dbReference>
<reference evidence="4 5" key="1">
    <citation type="submission" date="2021-07" db="EMBL/GenBank/DDBJ databases">
        <title>The Aristolochia fimbriata genome: insights into angiosperm evolution, floral development and chemical biosynthesis.</title>
        <authorList>
            <person name="Jiao Y."/>
        </authorList>
    </citation>
    <scope>NUCLEOTIDE SEQUENCE [LARGE SCALE GENOMIC DNA]</scope>
    <source>
        <strain evidence="4">IBCAS-2021</strain>
        <tissue evidence="4">Leaf</tissue>
    </source>
</reference>
<feature type="chain" id="PRO_5043608302" description="Pentatricopeptide repeat-containing protein" evidence="3">
    <location>
        <begin position="29"/>
        <end position="572"/>
    </location>
</feature>
<dbReference type="InterPro" id="IPR011990">
    <property type="entry name" value="TPR-like_helical_dom_sf"/>
</dbReference>
<dbReference type="NCBIfam" id="TIGR00756">
    <property type="entry name" value="PPR"/>
    <property type="match status" value="3"/>
</dbReference>
<feature type="signal peptide" evidence="3">
    <location>
        <begin position="1"/>
        <end position="28"/>
    </location>
</feature>
<evidence type="ECO:0000256" key="3">
    <source>
        <dbReference type="SAM" id="SignalP"/>
    </source>
</evidence>
<comment type="caution">
    <text evidence="4">The sequence shown here is derived from an EMBL/GenBank/DDBJ whole genome shotgun (WGS) entry which is preliminary data.</text>
</comment>
<keyword evidence="1" id="KW-0677">Repeat</keyword>
<dbReference type="InterPro" id="IPR046960">
    <property type="entry name" value="PPR_At4g14850-like_plant"/>
</dbReference>
<accession>A0AAV7DXD1</accession>
<dbReference type="GO" id="GO:0009451">
    <property type="term" value="P:RNA modification"/>
    <property type="evidence" value="ECO:0007669"/>
    <property type="project" value="InterPro"/>
</dbReference>
<protein>
    <recommendedName>
        <fullName evidence="6">Pentatricopeptide repeat-containing protein</fullName>
    </recommendedName>
</protein>
<feature type="repeat" description="PPR" evidence="2">
    <location>
        <begin position="289"/>
        <end position="323"/>
    </location>
</feature>
<evidence type="ECO:0000313" key="4">
    <source>
        <dbReference type="EMBL" id="KAG9441233.1"/>
    </source>
</evidence>
<feature type="repeat" description="PPR" evidence="2">
    <location>
        <begin position="390"/>
        <end position="424"/>
    </location>
</feature>
<evidence type="ECO:0000313" key="5">
    <source>
        <dbReference type="Proteomes" id="UP000825729"/>
    </source>
</evidence>
<dbReference type="Pfam" id="PF01535">
    <property type="entry name" value="PPR"/>
    <property type="match status" value="4"/>
</dbReference>
<keyword evidence="3" id="KW-0732">Signal</keyword>
<dbReference type="Proteomes" id="UP000825729">
    <property type="component" value="Unassembled WGS sequence"/>
</dbReference>
<dbReference type="Pfam" id="PF20431">
    <property type="entry name" value="E_motif"/>
    <property type="match status" value="1"/>
</dbReference>
<dbReference type="AlphaFoldDB" id="A0AAV7DXD1"/>
<dbReference type="FunFam" id="1.25.40.10:FF:000344">
    <property type="entry name" value="Pentatricopeptide repeat-containing protein"/>
    <property type="match status" value="1"/>
</dbReference>
<organism evidence="4 5">
    <name type="scientific">Aristolochia fimbriata</name>
    <name type="common">White veined hardy Dutchman's pipe vine</name>
    <dbReference type="NCBI Taxonomy" id="158543"/>
    <lineage>
        <taxon>Eukaryota</taxon>
        <taxon>Viridiplantae</taxon>
        <taxon>Streptophyta</taxon>
        <taxon>Embryophyta</taxon>
        <taxon>Tracheophyta</taxon>
        <taxon>Spermatophyta</taxon>
        <taxon>Magnoliopsida</taxon>
        <taxon>Magnoliidae</taxon>
        <taxon>Piperales</taxon>
        <taxon>Aristolochiaceae</taxon>
        <taxon>Aristolochia</taxon>
    </lineage>
</organism>
<sequence length="572" mass="63186">MQKLLEAKRCFLLRAASLFLSFSSSTRAPDISSSSKFQTSLLLHLHVIKTGLIQPDSSTGTDLLLAYFSYGQTSIALSLFKIFFRNNTRLLNYRIKELLSFGFDNQVIDLYQLLQLTDGRPDDFTFPLVLKACARLSAIDEGEITHVQIYKLGFGFNVVVANSLIDMYWRCGFLIPARLIFDKMPDRNTVSWNSIISGYGFNGCFSVALGLCSLMRGQGMRLDQVGLKIVLPICGQLGELNLGKSIHAYVVTSGLGQDQVLVTAIMDMYAKCGELSPAEKLFCCLPSKDVVAWNAMLSGYSRNGDMQMVLKLFHDMQAYGLKPSFVTALITLHACADLSVLSSGEVIHGCIIKLGIDLDLSVNTLLVDMYCKCGKLISAAWILNGVFIGSVNLWSSVIHGLGMHGHGEAALMAFFQMLKRGVEPDEVCFLVTLSSCSHAGLVKVGQELFSYMVNQYGMQPRMEHHAAMVDLYGRAGLLSEAFEFISGMSIEPDISVWGAFLGACRIHSKLEIGQEFGKRLVELGPKTAGYYKLLLSFYAEKGYWNDVDKIRRLIEEKKLGKNSGCSLIEMSG</sequence>
<dbReference type="EMBL" id="JAINDJ010000007">
    <property type="protein sequence ID" value="KAG9441233.1"/>
    <property type="molecule type" value="Genomic_DNA"/>
</dbReference>
<keyword evidence="5" id="KW-1185">Reference proteome</keyword>
<name>A0AAV7DXD1_ARIFI</name>
<dbReference type="PANTHER" id="PTHR47926:SF347">
    <property type="entry name" value="PENTATRICOPEPTIDE REPEAT-CONTAINING PROTEIN"/>
    <property type="match status" value="1"/>
</dbReference>
<dbReference type="InterPro" id="IPR002885">
    <property type="entry name" value="PPR_rpt"/>
</dbReference>
<dbReference type="GO" id="GO:0003729">
    <property type="term" value="F:mRNA binding"/>
    <property type="evidence" value="ECO:0007669"/>
    <property type="project" value="UniProtKB-ARBA"/>
</dbReference>
<evidence type="ECO:0000256" key="2">
    <source>
        <dbReference type="PROSITE-ProRule" id="PRU00708"/>
    </source>
</evidence>
<evidence type="ECO:0008006" key="6">
    <source>
        <dbReference type="Google" id="ProtNLM"/>
    </source>
</evidence>
<dbReference type="PANTHER" id="PTHR47926">
    <property type="entry name" value="PENTATRICOPEPTIDE REPEAT-CONTAINING PROTEIN"/>
    <property type="match status" value="1"/>
</dbReference>
<evidence type="ECO:0000256" key="1">
    <source>
        <dbReference type="ARBA" id="ARBA00022737"/>
    </source>
</evidence>
<feature type="repeat" description="PPR" evidence="2">
    <location>
        <begin position="188"/>
        <end position="222"/>
    </location>
</feature>
<dbReference type="Pfam" id="PF13041">
    <property type="entry name" value="PPR_2"/>
    <property type="match status" value="1"/>
</dbReference>
<dbReference type="FunFam" id="1.25.40.10:FF:000090">
    <property type="entry name" value="Pentatricopeptide repeat-containing protein, chloroplastic"/>
    <property type="match status" value="1"/>
</dbReference>
<dbReference type="FunFam" id="1.25.40.10:FF:000073">
    <property type="entry name" value="Pentatricopeptide repeat-containing protein chloroplastic"/>
    <property type="match status" value="1"/>
</dbReference>
<dbReference type="PROSITE" id="PS51375">
    <property type="entry name" value="PPR"/>
    <property type="match status" value="3"/>
</dbReference>